<accession>A0A8T2SWA9</accession>
<dbReference type="Proteomes" id="UP000825935">
    <property type="component" value="Chromosome 17"/>
</dbReference>
<name>A0A8T2SWA9_CERRI</name>
<comment type="caution">
    <text evidence="1">The sequence shown here is derived from an EMBL/GenBank/DDBJ whole genome shotgun (WGS) entry which is preliminary data.</text>
</comment>
<dbReference type="EMBL" id="CM035422">
    <property type="protein sequence ID" value="KAH7373399.1"/>
    <property type="molecule type" value="Genomic_DNA"/>
</dbReference>
<organism evidence="1 2">
    <name type="scientific">Ceratopteris richardii</name>
    <name type="common">Triangle waterfern</name>
    <dbReference type="NCBI Taxonomy" id="49495"/>
    <lineage>
        <taxon>Eukaryota</taxon>
        <taxon>Viridiplantae</taxon>
        <taxon>Streptophyta</taxon>
        <taxon>Embryophyta</taxon>
        <taxon>Tracheophyta</taxon>
        <taxon>Polypodiopsida</taxon>
        <taxon>Polypodiidae</taxon>
        <taxon>Polypodiales</taxon>
        <taxon>Pteridineae</taxon>
        <taxon>Pteridaceae</taxon>
        <taxon>Parkerioideae</taxon>
        <taxon>Ceratopteris</taxon>
    </lineage>
</organism>
<proteinExistence type="predicted"/>
<protein>
    <submittedName>
        <fullName evidence="1">Uncharacterized protein</fullName>
    </submittedName>
</protein>
<sequence length="137" mass="15122">MEWALIVYPLQNVHNKSGFSMEDSTASKLQAAADGRAGTRRRRWMPTCQSHHQEYVINKGSRALVIRNLAATRFSSRASAAAESRARQLGLQFAPELGRQMEGNSTPPAELRLKWAAESVVANWEALSTPRRSGGVT</sequence>
<evidence type="ECO:0000313" key="2">
    <source>
        <dbReference type="Proteomes" id="UP000825935"/>
    </source>
</evidence>
<dbReference type="AlphaFoldDB" id="A0A8T2SWA9"/>
<keyword evidence="2" id="KW-1185">Reference proteome</keyword>
<evidence type="ECO:0000313" key="1">
    <source>
        <dbReference type="EMBL" id="KAH7373399.1"/>
    </source>
</evidence>
<gene>
    <name evidence="1" type="ORF">KP509_17G054100</name>
</gene>
<reference evidence="1" key="1">
    <citation type="submission" date="2021-08" db="EMBL/GenBank/DDBJ databases">
        <title>WGS assembly of Ceratopteris richardii.</title>
        <authorList>
            <person name="Marchant D.B."/>
            <person name="Chen G."/>
            <person name="Jenkins J."/>
            <person name="Shu S."/>
            <person name="Leebens-Mack J."/>
            <person name="Grimwood J."/>
            <person name="Schmutz J."/>
            <person name="Soltis P."/>
            <person name="Soltis D."/>
            <person name="Chen Z.-H."/>
        </authorList>
    </citation>
    <scope>NUCLEOTIDE SEQUENCE</scope>
    <source>
        <strain evidence="1">Whitten #5841</strain>
        <tissue evidence="1">Leaf</tissue>
    </source>
</reference>